<reference evidence="2 3" key="1">
    <citation type="submission" date="2019-04" db="EMBL/GenBank/DDBJ databases">
        <title>Streptomyces oryziradicis sp. nov., a novel actinomycete isolated from rhizosphere soil of rice (Oryza sativa L.).</title>
        <authorList>
            <person name="Li C."/>
        </authorList>
    </citation>
    <scope>NUCLEOTIDE SEQUENCE [LARGE SCALE GENOMIC DNA]</scope>
    <source>
        <strain evidence="2 3">NEAU-C40</strain>
    </source>
</reference>
<proteinExistence type="predicted"/>
<feature type="region of interest" description="Disordered" evidence="1">
    <location>
        <begin position="71"/>
        <end position="94"/>
    </location>
</feature>
<dbReference type="Proteomes" id="UP000305778">
    <property type="component" value="Unassembled WGS sequence"/>
</dbReference>
<evidence type="ECO:0000256" key="1">
    <source>
        <dbReference type="SAM" id="MobiDB-lite"/>
    </source>
</evidence>
<sequence length="94" mass="9840">MPGSGGWTTANGRPSAQWFSDALRAPSRLVRGPPGFDRDGWGERITTGGAGFGYATRCIRCAVPMFDRRTGLTAAPSPSAPWPTTAASPSTTRA</sequence>
<feature type="compositionally biased region" description="Polar residues" evidence="1">
    <location>
        <begin position="7"/>
        <end position="18"/>
    </location>
</feature>
<dbReference type="RefSeq" id="WP_136723128.1">
    <property type="nucleotide sequence ID" value="NZ_SUMC01000007.1"/>
</dbReference>
<dbReference type="AlphaFoldDB" id="A0A4U0T8T4"/>
<evidence type="ECO:0000313" key="2">
    <source>
        <dbReference type="EMBL" id="TKA11665.1"/>
    </source>
</evidence>
<comment type="caution">
    <text evidence="2">The sequence shown here is derived from an EMBL/GenBank/DDBJ whole genome shotgun (WGS) entry which is preliminary data.</text>
</comment>
<feature type="region of interest" description="Disordered" evidence="1">
    <location>
        <begin position="1"/>
        <end position="20"/>
    </location>
</feature>
<feature type="compositionally biased region" description="Low complexity" evidence="1">
    <location>
        <begin position="73"/>
        <end position="94"/>
    </location>
</feature>
<dbReference type="EMBL" id="SUMC01000007">
    <property type="protein sequence ID" value="TKA11665.1"/>
    <property type="molecule type" value="Genomic_DNA"/>
</dbReference>
<dbReference type="OrthoDB" id="9793178at2"/>
<protein>
    <recommendedName>
        <fullName evidence="4">MOSC domain-containing protein</fullName>
    </recommendedName>
</protein>
<keyword evidence="3" id="KW-1185">Reference proteome</keyword>
<gene>
    <name evidence="2" type="ORF">FCI23_09990</name>
</gene>
<evidence type="ECO:0000313" key="3">
    <source>
        <dbReference type="Proteomes" id="UP000305778"/>
    </source>
</evidence>
<evidence type="ECO:0008006" key="4">
    <source>
        <dbReference type="Google" id="ProtNLM"/>
    </source>
</evidence>
<accession>A0A4U0T8T4</accession>
<organism evidence="2 3">
    <name type="scientific">Actinacidiphila oryziradicis</name>
    <dbReference type="NCBI Taxonomy" id="2571141"/>
    <lineage>
        <taxon>Bacteria</taxon>
        <taxon>Bacillati</taxon>
        <taxon>Actinomycetota</taxon>
        <taxon>Actinomycetes</taxon>
        <taxon>Kitasatosporales</taxon>
        <taxon>Streptomycetaceae</taxon>
        <taxon>Actinacidiphila</taxon>
    </lineage>
</organism>
<name>A0A4U0T8T4_9ACTN</name>